<dbReference type="AlphaFoldDB" id="A0A9N9VUR0"/>
<feature type="region of interest" description="Disordered" evidence="1">
    <location>
        <begin position="26"/>
        <end position="116"/>
    </location>
</feature>
<gene>
    <name evidence="2" type="ORF">CRHIZ90672A_00003370</name>
</gene>
<evidence type="ECO:0000313" key="3">
    <source>
        <dbReference type="Proteomes" id="UP000696573"/>
    </source>
</evidence>
<reference evidence="2" key="1">
    <citation type="submission" date="2021-10" db="EMBL/GenBank/DDBJ databases">
        <authorList>
            <person name="Piombo E."/>
        </authorList>
    </citation>
    <scope>NUCLEOTIDE SEQUENCE</scope>
</reference>
<accession>A0A9N9VUR0</accession>
<sequence length="412" mass="46394">MATLPVEEVVLTEEVLERFEEKFQNRKWDTFELPDGPLPTLERFARHGGPDLSDLRFDNDDPNSREKPRSRSLGVGPRSQDNELPNAREKPPSGPVGGDGPDGKSGPVGPSSNHFEGILTSYNIQPLGEVLSEQQEATHDLDRMEAWVRNTLSETEVPHTPQSRQAFLRFRPLGASYLPGNVFDDFSQYFCLRRFTDDKPSVYTRQELKFSPEASMTDGNTEPAVAQFCDGSDVTYLTQDLHRQLAALVDPSTDSEGPIAPNFFLETQTPSEPPAILRNKAREVGAYGARAIYTLRGHADEDSLRRRDRNEMLAFTATFEDGNLKLYGHSVGSARAGRQQFRMRLIASFAVDSDVETMRRASKLLWGLREEAMRLRDEAVEDANRRHQEDEVSRDSIFIGYDVLNDDDDQAP</sequence>
<dbReference type="EMBL" id="CABFNQ020000740">
    <property type="protein sequence ID" value="CAH0030257.1"/>
    <property type="molecule type" value="Genomic_DNA"/>
</dbReference>
<protein>
    <submittedName>
        <fullName evidence="2">Uncharacterized protein</fullName>
    </submittedName>
</protein>
<comment type="caution">
    <text evidence="2">The sequence shown here is derived from an EMBL/GenBank/DDBJ whole genome shotgun (WGS) entry which is preliminary data.</text>
</comment>
<dbReference type="Proteomes" id="UP000696573">
    <property type="component" value="Unassembled WGS sequence"/>
</dbReference>
<dbReference type="OrthoDB" id="5143942at2759"/>
<proteinExistence type="predicted"/>
<organism evidence="2 3">
    <name type="scientific">Clonostachys rhizophaga</name>
    <dbReference type="NCBI Taxonomy" id="160324"/>
    <lineage>
        <taxon>Eukaryota</taxon>
        <taxon>Fungi</taxon>
        <taxon>Dikarya</taxon>
        <taxon>Ascomycota</taxon>
        <taxon>Pezizomycotina</taxon>
        <taxon>Sordariomycetes</taxon>
        <taxon>Hypocreomycetidae</taxon>
        <taxon>Hypocreales</taxon>
        <taxon>Bionectriaceae</taxon>
        <taxon>Clonostachys</taxon>
    </lineage>
</organism>
<keyword evidence="3" id="KW-1185">Reference proteome</keyword>
<name>A0A9N9VUR0_9HYPO</name>
<evidence type="ECO:0000313" key="2">
    <source>
        <dbReference type="EMBL" id="CAH0030257.1"/>
    </source>
</evidence>
<evidence type="ECO:0000256" key="1">
    <source>
        <dbReference type="SAM" id="MobiDB-lite"/>
    </source>
</evidence>
<feature type="compositionally biased region" description="Basic and acidic residues" evidence="1">
    <location>
        <begin position="43"/>
        <end position="69"/>
    </location>
</feature>